<evidence type="ECO:0000256" key="1">
    <source>
        <dbReference type="ARBA" id="ARBA00001974"/>
    </source>
</evidence>
<sequence>MDRPIFDSYHAEFRDQIRRFIAAELAPKESVWAETDGVDRESWRAAGNAGILCCDIAEEYGGPGGDFLFNVVVIEEMARAGLLGAGGSFTVHSDMMATYIDSFGSEDQKQCWLPKMVAGEIVGSLALTEPAAGSDLKSIATRAVREGDEYVISGQKIYITNGGIADLMVVACKTDPSAGGRGISLILVEGDRRGLGRGRPLKKIGIPSQNTCELFFDSVRVPVANLLGRENGGFGMLITKLARERLTQTIRGIAVAERAIEMTVEHTSQRRAFQGVLGDLQNTRFKLAELSALVAAGRALADKQIALYSAGELDAVEAAKGKLFATDLQWRAVDECMQLFGGAGYMQETPIARLFVDSRVSKIAGGASEVMKHIIGDALFRDRH</sequence>
<dbReference type="Pfam" id="PF02770">
    <property type="entry name" value="Acyl-CoA_dh_M"/>
    <property type="match status" value="1"/>
</dbReference>
<evidence type="ECO:0000259" key="7">
    <source>
        <dbReference type="Pfam" id="PF02770"/>
    </source>
</evidence>
<dbReference type="PANTHER" id="PTHR43884">
    <property type="entry name" value="ACYL-COA DEHYDROGENASE"/>
    <property type="match status" value="1"/>
</dbReference>
<comment type="similarity">
    <text evidence="2 5">Belongs to the acyl-CoA dehydrogenase family.</text>
</comment>
<dbReference type="Proteomes" id="UP001549047">
    <property type="component" value="Unassembled WGS sequence"/>
</dbReference>
<accession>A0ABV2J678</accession>
<gene>
    <name evidence="9" type="ORF">ABID16_004621</name>
</gene>
<dbReference type="InterPro" id="IPR009075">
    <property type="entry name" value="AcylCo_DH/oxidase_C"/>
</dbReference>
<evidence type="ECO:0000256" key="2">
    <source>
        <dbReference type="ARBA" id="ARBA00009347"/>
    </source>
</evidence>
<evidence type="ECO:0000313" key="9">
    <source>
        <dbReference type="EMBL" id="MET3616272.1"/>
    </source>
</evidence>
<dbReference type="PROSITE" id="PS00072">
    <property type="entry name" value="ACYL_COA_DH_1"/>
    <property type="match status" value="1"/>
</dbReference>
<keyword evidence="3 5" id="KW-0285">Flavoprotein</keyword>
<dbReference type="PROSITE" id="PS00073">
    <property type="entry name" value="ACYL_COA_DH_2"/>
    <property type="match status" value="1"/>
</dbReference>
<dbReference type="SUPFAM" id="SSF56645">
    <property type="entry name" value="Acyl-CoA dehydrogenase NM domain-like"/>
    <property type="match status" value="1"/>
</dbReference>
<dbReference type="Gene3D" id="2.40.110.10">
    <property type="entry name" value="Butyryl-CoA Dehydrogenase, subunit A, domain 2"/>
    <property type="match status" value="1"/>
</dbReference>
<evidence type="ECO:0000313" key="10">
    <source>
        <dbReference type="Proteomes" id="UP001549047"/>
    </source>
</evidence>
<dbReference type="SUPFAM" id="SSF47203">
    <property type="entry name" value="Acyl-CoA dehydrogenase C-terminal domain-like"/>
    <property type="match status" value="1"/>
</dbReference>
<keyword evidence="4 5" id="KW-0274">FAD</keyword>
<dbReference type="Gene3D" id="1.10.540.10">
    <property type="entry name" value="Acyl-CoA dehydrogenase/oxidase, N-terminal domain"/>
    <property type="match status" value="1"/>
</dbReference>
<proteinExistence type="inferred from homology"/>
<evidence type="ECO:0000259" key="8">
    <source>
        <dbReference type="Pfam" id="PF02771"/>
    </source>
</evidence>
<feature type="domain" description="Acyl-CoA dehydrogenase/oxidase N-terminal" evidence="8">
    <location>
        <begin position="10"/>
        <end position="120"/>
    </location>
</feature>
<feature type="domain" description="Acyl-CoA oxidase/dehydrogenase middle" evidence="7">
    <location>
        <begin position="125"/>
        <end position="219"/>
    </location>
</feature>
<dbReference type="InterPro" id="IPR036250">
    <property type="entry name" value="AcylCo_DH-like_C"/>
</dbReference>
<dbReference type="Gene3D" id="1.20.140.10">
    <property type="entry name" value="Butyryl-CoA Dehydrogenase, subunit A, domain 3"/>
    <property type="match status" value="1"/>
</dbReference>
<dbReference type="InterPro" id="IPR009100">
    <property type="entry name" value="AcylCoA_DH/oxidase_NM_dom_sf"/>
</dbReference>
<keyword evidence="10" id="KW-1185">Reference proteome</keyword>
<feature type="domain" description="Acyl-CoA dehydrogenase/oxidase C-terminal" evidence="6">
    <location>
        <begin position="231"/>
        <end position="379"/>
    </location>
</feature>
<organism evidence="9 10">
    <name type="scientific">Rhizobium aquaticum</name>
    <dbReference type="NCBI Taxonomy" id="1549636"/>
    <lineage>
        <taxon>Bacteria</taxon>
        <taxon>Pseudomonadati</taxon>
        <taxon>Pseudomonadota</taxon>
        <taxon>Alphaproteobacteria</taxon>
        <taxon>Hyphomicrobiales</taxon>
        <taxon>Rhizobiaceae</taxon>
        <taxon>Rhizobium/Agrobacterium group</taxon>
        <taxon>Rhizobium</taxon>
    </lineage>
</organism>
<dbReference type="PANTHER" id="PTHR43884:SF12">
    <property type="entry name" value="ISOVALERYL-COA DEHYDROGENASE, MITOCHONDRIAL-RELATED"/>
    <property type="match status" value="1"/>
</dbReference>
<evidence type="ECO:0000256" key="4">
    <source>
        <dbReference type="ARBA" id="ARBA00022827"/>
    </source>
</evidence>
<dbReference type="EMBL" id="JBEPMB010000016">
    <property type="protein sequence ID" value="MET3616272.1"/>
    <property type="molecule type" value="Genomic_DNA"/>
</dbReference>
<dbReference type="Pfam" id="PF02771">
    <property type="entry name" value="Acyl-CoA_dh_N"/>
    <property type="match status" value="1"/>
</dbReference>
<evidence type="ECO:0000256" key="5">
    <source>
        <dbReference type="RuleBase" id="RU362125"/>
    </source>
</evidence>
<protein>
    <submittedName>
        <fullName evidence="9">Alkylation response protein AidB-like acyl-CoA dehydrogenase</fullName>
    </submittedName>
</protein>
<dbReference type="RefSeq" id="WP_354558724.1">
    <property type="nucleotide sequence ID" value="NZ_JBEPMB010000016.1"/>
</dbReference>
<reference evidence="9 10" key="1">
    <citation type="submission" date="2024-06" db="EMBL/GenBank/DDBJ databases">
        <title>Genomic Encyclopedia of Type Strains, Phase IV (KMG-IV): sequencing the most valuable type-strain genomes for metagenomic binning, comparative biology and taxonomic classification.</title>
        <authorList>
            <person name="Goeker M."/>
        </authorList>
    </citation>
    <scope>NUCLEOTIDE SEQUENCE [LARGE SCALE GENOMIC DNA]</scope>
    <source>
        <strain evidence="9 10">DSM 29780</strain>
    </source>
</reference>
<keyword evidence="5" id="KW-0560">Oxidoreductase</keyword>
<dbReference type="InterPro" id="IPR013786">
    <property type="entry name" value="AcylCoA_DH/ox_N"/>
</dbReference>
<dbReference type="InterPro" id="IPR046373">
    <property type="entry name" value="Acyl-CoA_Oxase/DH_mid-dom_sf"/>
</dbReference>
<comment type="caution">
    <text evidence="9">The sequence shown here is derived from an EMBL/GenBank/DDBJ whole genome shotgun (WGS) entry which is preliminary data.</text>
</comment>
<comment type="cofactor">
    <cofactor evidence="1 5">
        <name>FAD</name>
        <dbReference type="ChEBI" id="CHEBI:57692"/>
    </cofactor>
</comment>
<dbReference type="InterPro" id="IPR037069">
    <property type="entry name" value="AcylCoA_DH/ox_N_sf"/>
</dbReference>
<evidence type="ECO:0000256" key="3">
    <source>
        <dbReference type="ARBA" id="ARBA00022630"/>
    </source>
</evidence>
<dbReference type="InterPro" id="IPR006091">
    <property type="entry name" value="Acyl-CoA_Oxase/DH_mid-dom"/>
</dbReference>
<name>A0ABV2J678_9HYPH</name>
<dbReference type="InterPro" id="IPR006089">
    <property type="entry name" value="Acyl-CoA_DH_CS"/>
</dbReference>
<dbReference type="Pfam" id="PF00441">
    <property type="entry name" value="Acyl-CoA_dh_1"/>
    <property type="match status" value="1"/>
</dbReference>
<evidence type="ECO:0000259" key="6">
    <source>
        <dbReference type="Pfam" id="PF00441"/>
    </source>
</evidence>